<evidence type="ECO:0000256" key="5">
    <source>
        <dbReference type="ARBA" id="ARBA00022723"/>
    </source>
</evidence>
<evidence type="ECO:0000256" key="12">
    <source>
        <dbReference type="PIRSR" id="PIRSR601842-2"/>
    </source>
</evidence>
<keyword evidence="8 12" id="KW-0862">Zinc</keyword>
<reference evidence="15 16" key="1">
    <citation type="journal article" date="2016" name="Mol. Biol. Evol.">
        <title>Comparative Genomics of Early-Diverging Mushroom-Forming Fungi Provides Insights into the Origins of Lignocellulose Decay Capabilities.</title>
        <authorList>
            <person name="Nagy L.G."/>
            <person name="Riley R."/>
            <person name="Tritt A."/>
            <person name="Adam C."/>
            <person name="Daum C."/>
            <person name="Floudas D."/>
            <person name="Sun H."/>
            <person name="Yadav J.S."/>
            <person name="Pangilinan J."/>
            <person name="Larsson K.H."/>
            <person name="Matsuura K."/>
            <person name="Barry K."/>
            <person name="Labutti K."/>
            <person name="Kuo R."/>
            <person name="Ohm R.A."/>
            <person name="Bhattacharya S.S."/>
            <person name="Shirouzu T."/>
            <person name="Yoshinaga Y."/>
            <person name="Martin F.M."/>
            <person name="Grigoriev I.V."/>
            <person name="Hibbett D.S."/>
        </authorList>
    </citation>
    <scope>NUCLEOTIDE SEQUENCE [LARGE SCALE GENOMIC DNA]</scope>
    <source>
        <strain evidence="15 16">HHB12029</strain>
    </source>
</reference>
<dbReference type="GO" id="GO:0004222">
    <property type="term" value="F:metalloendopeptidase activity"/>
    <property type="evidence" value="ECO:0007669"/>
    <property type="project" value="InterPro"/>
</dbReference>
<feature type="binding site" evidence="12">
    <location>
        <position position="221"/>
    </location>
    <ligand>
        <name>Zn(2+)</name>
        <dbReference type="ChEBI" id="CHEBI:29105"/>
        <note>catalytic</note>
    </ligand>
</feature>
<keyword evidence="6 13" id="KW-0732">Signal</keyword>
<keyword evidence="5 12" id="KW-0479">Metal-binding</keyword>
<gene>
    <name evidence="15" type="ORF">EXIGLDRAFT_819112</name>
</gene>
<evidence type="ECO:0000256" key="10">
    <source>
        <dbReference type="ARBA" id="ARBA00023145"/>
    </source>
</evidence>
<proteinExistence type="inferred from homology"/>
<evidence type="ECO:0000256" key="3">
    <source>
        <dbReference type="ARBA" id="ARBA00022525"/>
    </source>
</evidence>
<dbReference type="InParanoid" id="A0A165PLF6"/>
<dbReference type="Proteomes" id="UP000077266">
    <property type="component" value="Unassembled WGS sequence"/>
</dbReference>
<comment type="cofactor">
    <cofactor evidence="12">
        <name>Zn(2+)</name>
        <dbReference type="ChEBI" id="CHEBI:29105"/>
    </cofactor>
    <text evidence="12">Binds 1 zinc ion per subunit.</text>
</comment>
<keyword evidence="3 13" id="KW-0964">Secreted</keyword>
<keyword evidence="10 13" id="KW-0865">Zymogen</keyword>
<dbReference type="Pfam" id="PF07504">
    <property type="entry name" value="FTP"/>
    <property type="match status" value="1"/>
</dbReference>
<accession>A0A165PLF6</accession>
<evidence type="ECO:0000256" key="1">
    <source>
        <dbReference type="ARBA" id="ARBA00004613"/>
    </source>
</evidence>
<evidence type="ECO:0000313" key="15">
    <source>
        <dbReference type="EMBL" id="KZW02339.1"/>
    </source>
</evidence>
<organism evidence="15 16">
    <name type="scientific">Exidia glandulosa HHB12029</name>
    <dbReference type="NCBI Taxonomy" id="1314781"/>
    <lineage>
        <taxon>Eukaryota</taxon>
        <taxon>Fungi</taxon>
        <taxon>Dikarya</taxon>
        <taxon>Basidiomycota</taxon>
        <taxon>Agaricomycotina</taxon>
        <taxon>Agaricomycetes</taxon>
        <taxon>Auriculariales</taxon>
        <taxon>Exidiaceae</taxon>
        <taxon>Exidia</taxon>
    </lineage>
</organism>
<dbReference type="InterPro" id="IPR001842">
    <property type="entry name" value="Peptidase_M36"/>
</dbReference>
<dbReference type="PRINTS" id="PR00999">
    <property type="entry name" value="FUNGALYSIN"/>
</dbReference>
<keyword evidence="7 13" id="KW-0378">Hydrolase</keyword>
<keyword evidence="9 13" id="KW-0482">Metalloprotease</keyword>
<dbReference type="PANTHER" id="PTHR33478:SF1">
    <property type="entry name" value="EXTRACELLULAR METALLOPROTEINASE MEP"/>
    <property type="match status" value="1"/>
</dbReference>
<dbReference type="InterPro" id="IPR027268">
    <property type="entry name" value="Peptidase_M4/M1_CTD_sf"/>
</dbReference>
<dbReference type="GO" id="GO:0005615">
    <property type="term" value="C:extracellular space"/>
    <property type="evidence" value="ECO:0007669"/>
    <property type="project" value="InterPro"/>
</dbReference>
<dbReference type="OrthoDB" id="3227768at2759"/>
<dbReference type="EC" id="3.4.24.-" evidence="13"/>
<dbReference type="GO" id="GO:0008270">
    <property type="term" value="F:zinc ion binding"/>
    <property type="evidence" value="ECO:0007669"/>
    <property type="project" value="InterPro"/>
</dbReference>
<dbReference type="InterPro" id="IPR050371">
    <property type="entry name" value="Fungal_virulence_M36"/>
</dbReference>
<feature type="binding site" evidence="12">
    <location>
        <position position="408"/>
    </location>
    <ligand>
        <name>Zn(2+)</name>
        <dbReference type="ChEBI" id="CHEBI:29105"/>
        <note>catalytic</note>
    </ligand>
</feature>
<feature type="active site" evidence="11">
    <location>
        <position position="405"/>
    </location>
</feature>
<protein>
    <recommendedName>
        <fullName evidence="13">Extracellular metalloproteinase</fullName>
        <ecNumber evidence="13">3.4.24.-</ecNumber>
    </recommendedName>
    <alternativeName>
        <fullName evidence="13">Fungalysin</fullName>
    </alternativeName>
</protein>
<feature type="signal peptide" evidence="13">
    <location>
        <begin position="1"/>
        <end position="20"/>
    </location>
</feature>
<dbReference type="Gene3D" id="1.10.390.10">
    <property type="entry name" value="Neutral Protease Domain 2"/>
    <property type="match status" value="1"/>
</dbReference>
<keyword evidence="4 13" id="KW-0645">Protease</keyword>
<evidence type="ECO:0000256" key="9">
    <source>
        <dbReference type="ARBA" id="ARBA00023049"/>
    </source>
</evidence>
<feature type="binding site" evidence="12">
    <location>
        <position position="433"/>
    </location>
    <ligand>
        <name>Zn(2+)</name>
        <dbReference type="ChEBI" id="CHEBI:29105"/>
        <note>catalytic</note>
    </ligand>
</feature>
<evidence type="ECO:0000313" key="16">
    <source>
        <dbReference type="Proteomes" id="UP000077266"/>
    </source>
</evidence>
<evidence type="ECO:0000256" key="2">
    <source>
        <dbReference type="ARBA" id="ARBA00006006"/>
    </source>
</evidence>
<evidence type="ECO:0000256" key="8">
    <source>
        <dbReference type="ARBA" id="ARBA00022833"/>
    </source>
</evidence>
<dbReference type="EMBL" id="KV425888">
    <property type="protein sequence ID" value="KZW02339.1"/>
    <property type="molecule type" value="Genomic_DNA"/>
</dbReference>
<dbReference type="Pfam" id="PF02128">
    <property type="entry name" value="Peptidase_M36"/>
    <property type="match status" value="1"/>
</dbReference>
<comment type="similarity">
    <text evidence="2 13">Belongs to the peptidase M36 family.</text>
</comment>
<evidence type="ECO:0000256" key="13">
    <source>
        <dbReference type="RuleBase" id="RU364017"/>
    </source>
</evidence>
<dbReference type="InterPro" id="IPR011096">
    <property type="entry name" value="FTP_domain"/>
</dbReference>
<dbReference type="AlphaFoldDB" id="A0A165PLF6"/>
<dbReference type="SUPFAM" id="SSF55486">
    <property type="entry name" value="Metalloproteases ('zincins'), catalytic domain"/>
    <property type="match status" value="1"/>
</dbReference>
<evidence type="ECO:0000256" key="7">
    <source>
        <dbReference type="ARBA" id="ARBA00022801"/>
    </source>
</evidence>
<evidence type="ECO:0000256" key="6">
    <source>
        <dbReference type="ARBA" id="ARBA00022729"/>
    </source>
</evidence>
<dbReference type="GO" id="GO:0006508">
    <property type="term" value="P:proteolysis"/>
    <property type="evidence" value="ECO:0007669"/>
    <property type="project" value="UniProtKB-KW"/>
</dbReference>
<dbReference type="Gene3D" id="3.10.170.10">
    <property type="match status" value="1"/>
</dbReference>
<feature type="chain" id="PRO_5009361763" description="Extracellular metalloproteinase" evidence="13">
    <location>
        <begin position="21"/>
        <end position="608"/>
    </location>
</feature>
<evidence type="ECO:0000256" key="4">
    <source>
        <dbReference type="ARBA" id="ARBA00022670"/>
    </source>
</evidence>
<sequence>MFAALRAFLLCLAAVSSSHAAPWSTFVQHSTHSARSLPNGLTLKTYHPKSTFEVYERGVPHPLSGRAEKASFTDAGMAFLHSKLGDGMSLRSGFESSHASHVYAVQKINDIPVANAVTNVVMNTKGDVVSFSSNFVKLNSFAPVPSSPKLSKEDAVAAAVQQLEGRHLGEEPELAYLALEDGKMALTHSVRLELRHDGHWVDAYVDAETGDVVGMVDYTTELSMRVVPISRADPTDGFQLLSDSDIVDPKASPSGWTTFQGENKHATIGNNIVAFKANLTAAVLPASDPATDTFDAEFDPTTDPTTDTNVAAAFAQAFYAANTAHDILYRYGWTESAFNFQQDGTGGTNGDPVLLSVQDVTDFNNANFVTLAEVDGKPGLMRMFLFNVTTPFRDGDMVNGVVLHEYAHGLTNRLTGGGNAKCLQTIESGGLGEGWSDAFADWVAQTANGGHVANFITGEWLNPTGHGIRDFPYSHSRAVNPYTYSTVKQFNEVHKIGQIWAQVLHIVHGALVQTLGSADDALTNPDAENGHTVFLHLMIDALSIQPCNPTFPDARLAWIQADQNRYDGKNRCNLWLAFAYMGLGVDAADFVDSHKVPEGCPLQYAAPA</sequence>
<dbReference type="CDD" id="cd09596">
    <property type="entry name" value="M36"/>
    <property type="match status" value="1"/>
</dbReference>
<evidence type="ECO:0000256" key="11">
    <source>
        <dbReference type="PIRSR" id="PIRSR601842-1"/>
    </source>
</evidence>
<evidence type="ECO:0000259" key="14">
    <source>
        <dbReference type="Pfam" id="PF07504"/>
    </source>
</evidence>
<comment type="subcellular location">
    <subcellularLocation>
        <location evidence="1 13">Secreted</location>
    </subcellularLocation>
</comment>
<feature type="domain" description="FTP" evidence="14">
    <location>
        <begin position="100"/>
        <end position="135"/>
    </location>
</feature>
<keyword evidence="16" id="KW-1185">Reference proteome</keyword>
<name>A0A165PLF6_EXIGL</name>
<feature type="binding site" evidence="12">
    <location>
        <position position="404"/>
    </location>
    <ligand>
        <name>Zn(2+)</name>
        <dbReference type="ChEBI" id="CHEBI:29105"/>
        <note>catalytic</note>
    </ligand>
</feature>
<dbReference type="PANTHER" id="PTHR33478">
    <property type="entry name" value="EXTRACELLULAR METALLOPROTEINASE MEP"/>
    <property type="match status" value="1"/>
</dbReference>